<dbReference type="PANTHER" id="PTHR30558">
    <property type="entry name" value="EXBD MEMBRANE COMPONENT OF PMF-DRIVEN MACROMOLECULE IMPORT SYSTEM"/>
    <property type="match status" value="1"/>
</dbReference>
<comment type="similarity">
    <text evidence="3 12">Belongs to the ExbD/TolR family.</text>
</comment>
<evidence type="ECO:0000313" key="15">
    <source>
        <dbReference type="Proteomes" id="UP000532440"/>
    </source>
</evidence>
<evidence type="ECO:0000256" key="6">
    <source>
        <dbReference type="ARBA" id="ARBA00022475"/>
    </source>
</evidence>
<keyword evidence="11 13" id="KW-0472">Membrane</keyword>
<comment type="subcellular location">
    <subcellularLocation>
        <location evidence="2">Cell inner membrane</location>
        <topology evidence="2">Single-pass type II membrane protein</topology>
    </subcellularLocation>
    <subcellularLocation>
        <location evidence="12">Cell membrane</location>
        <topology evidence="12">Single-pass type II membrane protein</topology>
    </subcellularLocation>
</comment>
<keyword evidence="9 12" id="KW-0653">Protein transport</keyword>
<evidence type="ECO:0000256" key="13">
    <source>
        <dbReference type="SAM" id="Phobius"/>
    </source>
</evidence>
<protein>
    <submittedName>
        <fullName evidence="14">Biopolymer transport protein ExbD</fullName>
    </submittedName>
</protein>
<dbReference type="EMBL" id="JACHGB010000002">
    <property type="protein sequence ID" value="MBB5270951.1"/>
    <property type="molecule type" value="Genomic_DNA"/>
</dbReference>
<evidence type="ECO:0000313" key="14">
    <source>
        <dbReference type="EMBL" id="MBB5270951.1"/>
    </source>
</evidence>
<dbReference type="Pfam" id="PF02472">
    <property type="entry name" value="ExbD"/>
    <property type="match status" value="1"/>
</dbReference>
<evidence type="ECO:0000256" key="11">
    <source>
        <dbReference type="ARBA" id="ARBA00023136"/>
    </source>
</evidence>
<evidence type="ECO:0000256" key="10">
    <source>
        <dbReference type="ARBA" id="ARBA00022989"/>
    </source>
</evidence>
<keyword evidence="7" id="KW-0997">Cell inner membrane</keyword>
<evidence type="ECO:0000256" key="5">
    <source>
        <dbReference type="ARBA" id="ARBA00022448"/>
    </source>
</evidence>
<dbReference type="GO" id="GO:0022857">
    <property type="term" value="F:transmembrane transporter activity"/>
    <property type="evidence" value="ECO:0007669"/>
    <property type="project" value="InterPro"/>
</dbReference>
<comment type="function">
    <text evidence="1">Involved in the TonB-dependent energy-dependent transport of various receptor-bound substrates.</text>
</comment>
<sequence>MAFGGFDQRGSGQPMAEINTTPLVDVMLVLLVIFIITAPLLTNAIRLDLPKADAPASTEKPGTVTLSIDASDALFWDGEPVADLQALAMRLAEAAQRKPQPELHLRADRDTRYQRIAEVMGSAQRAGIGKIGFVTEPAQRR</sequence>
<evidence type="ECO:0000256" key="9">
    <source>
        <dbReference type="ARBA" id="ARBA00022927"/>
    </source>
</evidence>
<feature type="transmembrane region" description="Helical" evidence="13">
    <location>
        <begin position="20"/>
        <end position="41"/>
    </location>
</feature>
<gene>
    <name evidence="14" type="ORF">HNQ70_000955</name>
</gene>
<keyword evidence="5 12" id="KW-0813">Transport</keyword>
<evidence type="ECO:0000256" key="12">
    <source>
        <dbReference type="RuleBase" id="RU003879"/>
    </source>
</evidence>
<evidence type="ECO:0000256" key="3">
    <source>
        <dbReference type="ARBA" id="ARBA00005811"/>
    </source>
</evidence>
<organism evidence="14 15">
    <name type="scientific">Quisquiliibacterium transsilvanicum</name>
    <dbReference type="NCBI Taxonomy" id="1549638"/>
    <lineage>
        <taxon>Bacteria</taxon>
        <taxon>Pseudomonadati</taxon>
        <taxon>Pseudomonadota</taxon>
        <taxon>Betaproteobacteria</taxon>
        <taxon>Burkholderiales</taxon>
        <taxon>Burkholderiaceae</taxon>
        <taxon>Quisquiliibacterium</taxon>
    </lineage>
</organism>
<comment type="subunit">
    <text evidence="4">The accessory proteins ExbB and ExbD seem to form a complex with TonB.</text>
</comment>
<name>A0A7W8HGC5_9BURK</name>
<comment type="caution">
    <text evidence="14">The sequence shown here is derived from an EMBL/GenBank/DDBJ whole genome shotgun (WGS) entry which is preliminary data.</text>
</comment>
<evidence type="ECO:0000256" key="2">
    <source>
        <dbReference type="ARBA" id="ARBA00004249"/>
    </source>
</evidence>
<dbReference type="InterPro" id="IPR003400">
    <property type="entry name" value="ExbD"/>
</dbReference>
<reference evidence="14 15" key="1">
    <citation type="submission" date="2020-08" db="EMBL/GenBank/DDBJ databases">
        <title>Genomic Encyclopedia of Type Strains, Phase IV (KMG-IV): sequencing the most valuable type-strain genomes for metagenomic binning, comparative biology and taxonomic classification.</title>
        <authorList>
            <person name="Goeker M."/>
        </authorList>
    </citation>
    <scope>NUCLEOTIDE SEQUENCE [LARGE SCALE GENOMIC DNA]</scope>
    <source>
        <strain evidence="14 15">DSM 29781</strain>
    </source>
</reference>
<dbReference type="GO" id="GO:0015031">
    <property type="term" value="P:protein transport"/>
    <property type="evidence" value="ECO:0007669"/>
    <property type="project" value="UniProtKB-KW"/>
</dbReference>
<evidence type="ECO:0000256" key="8">
    <source>
        <dbReference type="ARBA" id="ARBA00022692"/>
    </source>
</evidence>
<proteinExistence type="inferred from homology"/>
<evidence type="ECO:0000256" key="1">
    <source>
        <dbReference type="ARBA" id="ARBA00003540"/>
    </source>
</evidence>
<keyword evidence="6" id="KW-1003">Cell membrane</keyword>
<dbReference type="GO" id="GO:0005886">
    <property type="term" value="C:plasma membrane"/>
    <property type="evidence" value="ECO:0007669"/>
    <property type="project" value="UniProtKB-SubCell"/>
</dbReference>
<keyword evidence="15" id="KW-1185">Reference proteome</keyword>
<evidence type="ECO:0000256" key="4">
    <source>
        <dbReference type="ARBA" id="ARBA00011471"/>
    </source>
</evidence>
<dbReference type="AlphaFoldDB" id="A0A7W8HGC5"/>
<dbReference type="Gene3D" id="3.30.420.270">
    <property type="match status" value="1"/>
</dbReference>
<keyword evidence="10 13" id="KW-1133">Transmembrane helix</keyword>
<dbReference type="PANTHER" id="PTHR30558:SF12">
    <property type="entry name" value="BIOPOLYMER TRANSPORT PROTEIN EXBD"/>
    <property type="match status" value="1"/>
</dbReference>
<dbReference type="Proteomes" id="UP000532440">
    <property type="component" value="Unassembled WGS sequence"/>
</dbReference>
<evidence type="ECO:0000256" key="7">
    <source>
        <dbReference type="ARBA" id="ARBA00022519"/>
    </source>
</evidence>
<accession>A0A7W8HGC5</accession>
<keyword evidence="8 12" id="KW-0812">Transmembrane</keyword>